<dbReference type="Pfam" id="PF01364">
    <property type="entry name" value="Peptidase_C25"/>
    <property type="match status" value="1"/>
</dbReference>
<reference evidence="4 5" key="1">
    <citation type="submission" date="2024-04" db="EMBL/GenBank/DDBJ databases">
        <title>Human intestinal bacterial collection.</title>
        <authorList>
            <person name="Pauvert C."/>
            <person name="Hitch T.C.A."/>
            <person name="Clavel T."/>
        </authorList>
    </citation>
    <scope>NUCLEOTIDE SEQUENCE [LARGE SCALE GENOMIC DNA]</scope>
    <source>
        <strain evidence="4 5">CLA-AA-H145</strain>
    </source>
</reference>
<accession>A0ABV1FM87</accession>
<evidence type="ECO:0000259" key="3">
    <source>
        <dbReference type="Pfam" id="PF01364"/>
    </source>
</evidence>
<dbReference type="Gene3D" id="3.40.50.10390">
    <property type="entry name" value="Gingipain r, domain 1"/>
    <property type="match status" value="1"/>
</dbReference>
<dbReference type="EMBL" id="JBBNFP010000001">
    <property type="protein sequence ID" value="MEQ2485517.1"/>
    <property type="molecule type" value="Genomic_DNA"/>
</dbReference>
<feature type="signal peptide" evidence="2">
    <location>
        <begin position="1"/>
        <end position="21"/>
    </location>
</feature>
<keyword evidence="1 2" id="KW-0732">Signal</keyword>
<gene>
    <name evidence="4" type="primary">porU</name>
    <name evidence="4" type="ORF">AAAT34_00435</name>
</gene>
<evidence type="ECO:0000256" key="1">
    <source>
        <dbReference type="ARBA" id="ARBA00022729"/>
    </source>
</evidence>
<feature type="domain" description="Gingipain" evidence="3">
    <location>
        <begin position="437"/>
        <end position="813"/>
    </location>
</feature>
<evidence type="ECO:0000256" key="2">
    <source>
        <dbReference type="SAM" id="SignalP"/>
    </source>
</evidence>
<dbReference type="InterPro" id="IPR029030">
    <property type="entry name" value="Caspase-like_dom_sf"/>
</dbReference>
<dbReference type="Proteomes" id="UP001487296">
    <property type="component" value="Unassembled WGS sequence"/>
</dbReference>
<protein>
    <submittedName>
        <fullName evidence="4">Type IX secretion system sortase PorU</fullName>
    </submittedName>
</protein>
<dbReference type="CDD" id="cd02258">
    <property type="entry name" value="Peptidase_C25_N"/>
    <property type="match status" value="1"/>
</dbReference>
<dbReference type="RefSeq" id="WP_215759560.1">
    <property type="nucleotide sequence ID" value="NZ_JAHKBE010000014.1"/>
</dbReference>
<dbReference type="Gene3D" id="3.40.50.1460">
    <property type="match status" value="1"/>
</dbReference>
<dbReference type="InterPro" id="IPR029031">
    <property type="entry name" value="Gingipain_N_sf"/>
</dbReference>
<organism evidence="4 5">
    <name type="scientific">Hallella faecis</name>
    <dbReference type="NCBI Taxonomy" id="2841596"/>
    <lineage>
        <taxon>Bacteria</taxon>
        <taxon>Pseudomonadati</taxon>
        <taxon>Bacteroidota</taxon>
        <taxon>Bacteroidia</taxon>
        <taxon>Bacteroidales</taxon>
        <taxon>Prevotellaceae</taxon>
        <taxon>Hallella</taxon>
    </lineage>
</organism>
<dbReference type="Gene3D" id="2.60.40.4070">
    <property type="match status" value="1"/>
</dbReference>
<sequence>MKHRRIQLLLLAVVISMTATAQRFFNLTSDEVSVDSMLPQFSYSVPLEGAFADSVYSSMILYPEFIDMTQEDIAHYHRLSADSLPALPRVEQHLVLSRKKGSLEVSFCPLVYREGRYQILVSFMLRIDSKALPRAKRMAPGTRGTAEASRYADHSVLASGTWAKIRVPSTGVYQLTESFVRQAGFSNLSKVKVYGYGGNLQNEKLVGDELRATDDLHEVPTYAAGNRRLFYARGPVSWENNTATRRTRNPYSDYGYYFLTETDAEPQRVDSAAFLSSFYPSPDDYHSLYEKDGYSWYPGGRNLFDPDPIHYGKSKEVVFNNRTGATSGRLTVSVSAGSNSRATVFFNGKQVGELYVSLGSYDKGNSATATYNLSGLTASDTVSVRCVLGDPIRLDYVSMAWDKPAPAPSLAAQFATPEYVYHITNQDHHADAAADMIIIIPTSQKLLKQAQRLAAFHEQHDAMRVRIVPADELFNEFSSGTPDANAYRRYLKMLYDRAETDADMPRYLLLFGDCVWDNRMLTSECANLNPDDYLLCFESENSFNEIKCFVDDGFFCLLDDGEGVDQMRSDKLDMAVGRFPVTTEDDAKAMVDKTISYVENQNAGAWQNTLVFMGDDGNSNLHMTDVNDAANDIATRHPGYQIKKVMWDAYKGVSTSTGNSYPEITTLLKQQQQAGALIMDYAGHGRADQISHERVLTLSDFEKFSNTNLPLWVTASCDILPFDGVEPTIGEAAVTNSKGGTVAFFGTTRTVYSNYNKSINMAFMRYVLSAPDGKPITLGEAQRLAKNQLITNKQDTTVNKLQYSLLGDPAIALHLPTLSIVVDSINGVRPSASNPLTLKAGSVARVAGHVENAPTFNGVMTALVRDSRELVTCRLNNSAEAEVAFTFFDRTNTLFTGSDSVRNGAFAFSFVVPKDINYSDERGLINIHAVSNDKQLIAHGAEDNFLVGGSDENAVDSLGPKIYCYLNTPQFENGGNVNPTPYFVAQLTDDDGINAAGTGIGHDLQLVIDGSPNMTYKLNDYFAYDFGTYQRGTVSYSLPALEPGRHTLLFRAWDVLNNSSTATLDFNVVKGLKPTLYGIDVSKNPASTSTTFIISHDFSGSAIDVTIDVFDTSGRLLWTHSETGVSTNGAYTVDWDLCQDGGGRLQTGVYLYRVRVSSDGSSEASKAKKLVVINNK</sequence>
<feature type="chain" id="PRO_5047182637" evidence="2">
    <location>
        <begin position="22"/>
        <end position="1176"/>
    </location>
</feature>
<keyword evidence="5" id="KW-1185">Reference proteome</keyword>
<dbReference type="InterPro" id="IPR001769">
    <property type="entry name" value="Gingipain"/>
</dbReference>
<comment type="caution">
    <text evidence="4">The sequence shown here is derived from an EMBL/GenBank/DDBJ whole genome shotgun (WGS) entry which is preliminary data.</text>
</comment>
<evidence type="ECO:0000313" key="5">
    <source>
        <dbReference type="Proteomes" id="UP001487296"/>
    </source>
</evidence>
<proteinExistence type="predicted"/>
<evidence type="ECO:0000313" key="4">
    <source>
        <dbReference type="EMBL" id="MEQ2485517.1"/>
    </source>
</evidence>
<dbReference type="NCBIfam" id="NF033707">
    <property type="entry name" value="T9SS_sortase"/>
    <property type="match status" value="1"/>
</dbReference>
<name>A0ABV1FM87_9BACT</name>
<dbReference type="SUPFAM" id="SSF52129">
    <property type="entry name" value="Caspase-like"/>
    <property type="match status" value="1"/>
</dbReference>